<protein>
    <submittedName>
        <fullName evidence="2">Uncharacterized protein</fullName>
    </submittedName>
</protein>
<evidence type="ECO:0000313" key="3">
    <source>
        <dbReference type="Proteomes" id="UP000759131"/>
    </source>
</evidence>
<dbReference type="EMBL" id="CAJPIZ010023953">
    <property type="protein sequence ID" value="CAG2118354.1"/>
    <property type="molecule type" value="Genomic_DNA"/>
</dbReference>
<dbReference type="EMBL" id="OC878528">
    <property type="protein sequence ID" value="CAD7640646.1"/>
    <property type="molecule type" value="Genomic_DNA"/>
</dbReference>
<sequence length="374" mass="44108">MKKSALKSGQSSDGLNREPKTIRSSVSYHRSEPSIAPTLHPWYYVKGRPDLTEQRISGRRERDNQMHRQSVSNDQYFSRTAAENQVYRKWSDDKSLVKHRKAGDAVTKPPFDTFSDDNKSGDKSRQYLRIRSNKEAEKKYLSSKAKLKEFMDSFNSMDERMDGLERRQDIIVFQLNELKKIRTRFAEKRELFDLKDKQLVLQRFGHLKLRMKCFDIVDHLRYHNMCVQCIRNLPDFETILNADELVQLRDVMDRAVKIIDMYIDVNNNRNNEFQLLYDEEADTRWETQENEWRIECEVWNVMTEKLMDSYKSILKDKLNQVLTQVTDALAVREQSVKELTAFTTKFKTDPNLSALLTENVYDLMSEGIANGVEK</sequence>
<feature type="region of interest" description="Disordered" evidence="1">
    <location>
        <begin position="53"/>
        <end position="73"/>
    </location>
</feature>
<name>A0A7R9LFC0_9ACAR</name>
<dbReference type="AlphaFoldDB" id="A0A7R9LFC0"/>
<accession>A0A7R9LFC0</accession>
<proteinExistence type="predicted"/>
<feature type="compositionally biased region" description="Basic and acidic residues" evidence="1">
    <location>
        <begin position="53"/>
        <end position="66"/>
    </location>
</feature>
<dbReference type="Proteomes" id="UP000759131">
    <property type="component" value="Unassembled WGS sequence"/>
</dbReference>
<gene>
    <name evidence="2" type="ORF">OSB1V03_LOCUS18306</name>
</gene>
<evidence type="ECO:0000313" key="2">
    <source>
        <dbReference type="EMBL" id="CAD7640646.1"/>
    </source>
</evidence>
<keyword evidence="3" id="KW-1185">Reference proteome</keyword>
<reference evidence="2" key="1">
    <citation type="submission" date="2020-11" db="EMBL/GenBank/DDBJ databases">
        <authorList>
            <person name="Tran Van P."/>
        </authorList>
    </citation>
    <scope>NUCLEOTIDE SEQUENCE</scope>
</reference>
<feature type="region of interest" description="Disordered" evidence="1">
    <location>
        <begin position="101"/>
        <end position="124"/>
    </location>
</feature>
<evidence type="ECO:0000256" key="1">
    <source>
        <dbReference type="SAM" id="MobiDB-lite"/>
    </source>
</evidence>
<feature type="region of interest" description="Disordered" evidence="1">
    <location>
        <begin position="1"/>
        <end position="33"/>
    </location>
</feature>
<dbReference type="OrthoDB" id="6512765at2759"/>
<organism evidence="2">
    <name type="scientific">Medioppia subpectinata</name>
    <dbReference type="NCBI Taxonomy" id="1979941"/>
    <lineage>
        <taxon>Eukaryota</taxon>
        <taxon>Metazoa</taxon>
        <taxon>Ecdysozoa</taxon>
        <taxon>Arthropoda</taxon>
        <taxon>Chelicerata</taxon>
        <taxon>Arachnida</taxon>
        <taxon>Acari</taxon>
        <taxon>Acariformes</taxon>
        <taxon>Sarcoptiformes</taxon>
        <taxon>Oribatida</taxon>
        <taxon>Brachypylina</taxon>
        <taxon>Oppioidea</taxon>
        <taxon>Oppiidae</taxon>
        <taxon>Medioppia</taxon>
    </lineage>
</organism>